<evidence type="ECO:0000256" key="6">
    <source>
        <dbReference type="SAM" id="MobiDB-lite"/>
    </source>
</evidence>
<evidence type="ECO:0000256" key="1">
    <source>
        <dbReference type="ARBA" id="ARBA00007788"/>
    </source>
</evidence>
<evidence type="ECO:0000259" key="7">
    <source>
        <dbReference type="SMART" id="SM00421"/>
    </source>
</evidence>
<dbReference type="InterPro" id="IPR000792">
    <property type="entry name" value="Tscrpt_reg_LuxR_C"/>
</dbReference>
<dbReference type="NCBIfam" id="TIGR02937">
    <property type="entry name" value="sigma70-ECF"/>
    <property type="match status" value="1"/>
</dbReference>
<keyword evidence="9" id="KW-1185">Reference proteome</keyword>
<evidence type="ECO:0000256" key="4">
    <source>
        <dbReference type="ARBA" id="ARBA00023163"/>
    </source>
</evidence>
<dbReference type="InterPro" id="IPR014284">
    <property type="entry name" value="RNA_pol_sigma-70_dom"/>
</dbReference>
<evidence type="ECO:0000256" key="3">
    <source>
        <dbReference type="ARBA" id="ARBA00023015"/>
    </source>
</evidence>
<proteinExistence type="inferred from homology"/>
<reference evidence="8 9" key="1">
    <citation type="submission" date="2020-11" db="EMBL/GenBank/DDBJ databases">
        <title>Genomic insight of Alicyclobacillus mali FL 18 reveals a new arsenic-resistant strain, with potential in environmental biotechnology.</title>
        <authorList>
            <person name="Fiorentino G."/>
            <person name="Gallo G."/>
            <person name="Aulitto M."/>
        </authorList>
    </citation>
    <scope>NUCLEOTIDE SEQUENCE [LARGE SCALE GENOMIC DNA]</scope>
    <source>
        <strain evidence="8 9">FL 18</strain>
    </source>
</reference>
<protein>
    <recommendedName>
        <fullName evidence="2">RNA polymerase sigma factor SigS</fullName>
    </recommendedName>
</protein>
<comment type="caution">
    <text evidence="8">The sequence shown here is derived from an EMBL/GenBank/DDBJ whole genome shotgun (WGS) entry which is preliminary data.</text>
</comment>
<dbReference type="InterPro" id="IPR013325">
    <property type="entry name" value="RNA_pol_sigma_r2"/>
</dbReference>
<dbReference type="Pfam" id="PF04542">
    <property type="entry name" value="Sigma70_r2"/>
    <property type="match status" value="1"/>
</dbReference>
<evidence type="ECO:0000313" key="8">
    <source>
        <dbReference type="EMBL" id="MBF8376918.1"/>
    </source>
</evidence>
<dbReference type="InterPro" id="IPR016032">
    <property type="entry name" value="Sig_transdc_resp-reg_C-effctor"/>
</dbReference>
<dbReference type="SMART" id="SM00421">
    <property type="entry name" value="HTH_LUXR"/>
    <property type="match status" value="1"/>
</dbReference>
<feature type="domain" description="HTH luxR-type" evidence="7">
    <location>
        <begin position="144"/>
        <end position="197"/>
    </location>
</feature>
<dbReference type="Gene3D" id="1.10.1740.10">
    <property type="match status" value="1"/>
</dbReference>
<feature type="region of interest" description="Disordered" evidence="6">
    <location>
        <begin position="102"/>
        <end position="130"/>
    </location>
</feature>
<comment type="function">
    <text evidence="5">Sigma factors are initiation factors that promote the attachment of RNA polymerase to specific initiation sites and are then released. Sigma-S contributes to the protection against external stress, thus playing a role in cellular fitness and survival.</text>
</comment>
<evidence type="ECO:0000256" key="5">
    <source>
        <dbReference type="ARBA" id="ARBA00024701"/>
    </source>
</evidence>
<dbReference type="EMBL" id="JADPKZ010000029">
    <property type="protein sequence ID" value="MBF8376918.1"/>
    <property type="molecule type" value="Genomic_DNA"/>
</dbReference>
<dbReference type="InterPro" id="IPR036388">
    <property type="entry name" value="WH-like_DNA-bd_sf"/>
</dbReference>
<dbReference type="Proteomes" id="UP000642910">
    <property type="component" value="Unassembled WGS sequence"/>
</dbReference>
<keyword evidence="3" id="KW-0805">Transcription regulation</keyword>
<sequence length="203" mass="22667">MLPLSVLHDMVIHARAGDDVCLHALFEMFRPLLRGAAKRYARVAGYDEAYQEACAAFLHAIATHRPDSAPFPAYAASRVYGDTRTAMRKMWLAQERTAFAKASDEEGNEDWDQQPKRQGPGNPPGEDPFDRVDQRLTLLCLAREAKLSPREAAWLALELAGLETNELAERLGVSPATIRTWRMRAVHKMRQQALSAGLSPNDL</sequence>
<evidence type="ECO:0000256" key="2">
    <source>
        <dbReference type="ARBA" id="ARBA00021245"/>
    </source>
</evidence>
<dbReference type="InterPro" id="IPR007627">
    <property type="entry name" value="RNA_pol_sigma70_r2"/>
</dbReference>
<dbReference type="PRINTS" id="PR00038">
    <property type="entry name" value="HTHLUXR"/>
</dbReference>
<organism evidence="8 9">
    <name type="scientific">Alicyclobacillus mali</name>
    <name type="common">ex Roth et al. 2021</name>
    <dbReference type="NCBI Taxonomy" id="1123961"/>
    <lineage>
        <taxon>Bacteria</taxon>
        <taxon>Bacillati</taxon>
        <taxon>Bacillota</taxon>
        <taxon>Bacilli</taxon>
        <taxon>Bacillales</taxon>
        <taxon>Alicyclobacillaceae</taxon>
        <taxon>Alicyclobacillus</taxon>
    </lineage>
</organism>
<dbReference type="Pfam" id="PF00196">
    <property type="entry name" value="GerE"/>
    <property type="match status" value="1"/>
</dbReference>
<dbReference type="RefSeq" id="WP_195867117.1">
    <property type="nucleotide sequence ID" value="NZ_JADPKZ010000029.1"/>
</dbReference>
<comment type="similarity">
    <text evidence="1">Belongs to the sigma-70 factor family.</text>
</comment>
<dbReference type="Gene3D" id="1.10.10.10">
    <property type="entry name" value="Winged helix-like DNA-binding domain superfamily/Winged helix DNA-binding domain"/>
    <property type="match status" value="1"/>
</dbReference>
<accession>A0ABS0F0T8</accession>
<dbReference type="SUPFAM" id="SSF46894">
    <property type="entry name" value="C-terminal effector domain of the bipartite response regulators"/>
    <property type="match status" value="1"/>
</dbReference>
<keyword evidence="4" id="KW-0804">Transcription</keyword>
<name>A0ABS0F0T8_9BACL</name>
<evidence type="ECO:0000313" key="9">
    <source>
        <dbReference type="Proteomes" id="UP000642910"/>
    </source>
</evidence>
<gene>
    <name evidence="8" type="ORF">IW967_03390</name>
</gene>
<dbReference type="SUPFAM" id="SSF88946">
    <property type="entry name" value="Sigma2 domain of RNA polymerase sigma factors"/>
    <property type="match status" value="1"/>
</dbReference>